<evidence type="ECO:0000313" key="1">
    <source>
        <dbReference type="EMBL" id="KAJ9053015.1"/>
    </source>
</evidence>
<gene>
    <name evidence="1" type="ORF">DSO57_1028364</name>
</gene>
<protein>
    <submittedName>
        <fullName evidence="1">Uncharacterized protein</fullName>
    </submittedName>
</protein>
<proteinExistence type="predicted"/>
<sequence>MILPVLRFVVFSLVPFVLLLWTASLNLWSCISSSVCFAGDNPSSLLHLPSELLLSGETIVKSLTCYDLDFCAVNYTVPAPTLEELPVSTLPSLEGNALVPLQAPVKLPPTPTCTPWLLTGLVLMGLNAYFPQLFLTFSLWSPLQAAIPVLHWEASWWYILPGWEPNLVSLAPLSHRGDSVSNENSILTKTQGMGPGLNPDPNSLRPAS</sequence>
<evidence type="ECO:0000313" key="2">
    <source>
        <dbReference type="Proteomes" id="UP001165960"/>
    </source>
</evidence>
<keyword evidence="2" id="KW-1185">Reference proteome</keyword>
<dbReference type="EMBL" id="QTSX02006569">
    <property type="protein sequence ID" value="KAJ9053015.1"/>
    <property type="molecule type" value="Genomic_DNA"/>
</dbReference>
<organism evidence="1 2">
    <name type="scientific">Entomophthora muscae</name>
    <dbReference type="NCBI Taxonomy" id="34485"/>
    <lineage>
        <taxon>Eukaryota</taxon>
        <taxon>Fungi</taxon>
        <taxon>Fungi incertae sedis</taxon>
        <taxon>Zoopagomycota</taxon>
        <taxon>Entomophthoromycotina</taxon>
        <taxon>Entomophthoromycetes</taxon>
        <taxon>Entomophthorales</taxon>
        <taxon>Entomophthoraceae</taxon>
        <taxon>Entomophthora</taxon>
    </lineage>
</organism>
<reference evidence="1" key="1">
    <citation type="submission" date="2022-04" db="EMBL/GenBank/DDBJ databases">
        <title>Genome of the entomopathogenic fungus Entomophthora muscae.</title>
        <authorList>
            <person name="Elya C."/>
            <person name="Lovett B.R."/>
            <person name="Lee E."/>
            <person name="Macias A.M."/>
            <person name="Hajek A.E."/>
            <person name="De Bivort B.L."/>
            <person name="Kasson M.T."/>
            <person name="De Fine Licht H.H."/>
            <person name="Stajich J.E."/>
        </authorList>
    </citation>
    <scope>NUCLEOTIDE SEQUENCE</scope>
    <source>
        <strain evidence="1">Berkeley</strain>
    </source>
</reference>
<name>A0ACC2RSG0_9FUNG</name>
<accession>A0ACC2RSG0</accession>
<dbReference type="Proteomes" id="UP001165960">
    <property type="component" value="Unassembled WGS sequence"/>
</dbReference>
<comment type="caution">
    <text evidence="1">The sequence shown here is derived from an EMBL/GenBank/DDBJ whole genome shotgun (WGS) entry which is preliminary data.</text>
</comment>